<dbReference type="InterPro" id="IPR036271">
    <property type="entry name" value="Tet_transcr_reg_TetR-rel_C_sf"/>
</dbReference>
<name>A0ABN2X0S1_9MICO</name>
<dbReference type="InterPro" id="IPR011075">
    <property type="entry name" value="TetR_C"/>
</dbReference>
<dbReference type="Pfam" id="PF00440">
    <property type="entry name" value="TetR_N"/>
    <property type="match status" value="1"/>
</dbReference>
<dbReference type="SUPFAM" id="SSF46689">
    <property type="entry name" value="Homeodomain-like"/>
    <property type="match status" value="1"/>
</dbReference>
<dbReference type="PANTHER" id="PTHR30055">
    <property type="entry name" value="HTH-TYPE TRANSCRIPTIONAL REGULATOR RUTR"/>
    <property type="match status" value="1"/>
</dbReference>
<keyword evidence="7" id="KW-1185">Reference proteome</keyword>
<dbReference type="InterPro" id="IPR001647">
    <property type="entry name" value="HTH_TetR"/>
</dbReference>
<evidence type="ECO:0000256" key="3">
    <source>
        <dbReference type="ARBA" id="ARBA00023163"/>
    </source>
</evidence>
<dbReference type="PROSITE" id="PS50977">
    <property type="entry name" value="HTH_TETR_2"/>
    <property type="match status" value="1"/>
</dbReference>
<organism evidence="6 7">
    <name type="scientific">Brevibacterium salitolerans</name>
    <dbReference type="NCBI Taxonomy" id="1403566"/>
    <lineage>
        <taxon>Bacteria</taxon>
        <taxon>Bacillati</taxon>
        <taxon>Actinomycetota</taxon>
        <taxon>Actinomycetes</taxon>
        <taxon>Micrococcales</taxon>
        <taxon>Brevibacteriaceae</taxon>
        <taxon>Brevibacterium</taxon>
    </lineage>
</organism>
<reference evidence="6 7" key="1">
    <citation type="journal article" date="2019" name="Int. J. Syst. Evol. Microbiol.">
        <title>The Global Catalogue of Microorganisms (GCM) 10K type strain sequencing project: providing services to taxonomists for standard genome sequencing and annotation.</title>
        <authorList>
            <consortium name="The Broad Institute Genomics Platform"/>
            <consortium name="The Broad Institute Genome Sequencing Center for Infectious Disease"/>
            <person name="Wu L."/>
            <person name="Ma J."/>
        </authorList>
    </citation>
    <scope>NUCLEOTIDE SEQUENCE [LARGE SCALE GENOMIC DNA]</scope>
    <source>
        <strain evidence="6 7">JCM 15900</strain>
    </source>
</reference>
<accession>A0ABN2X0S1</accession>
<dbReference type="InterPro" id="IPR009057">
    <property type="entry name" value="Homeodomain-like_sf"/>
</dbReference>
<keyword evidence="1" id="KW-0805">Transcription regulation</keyword>
<protein>
    <submittedName>
        <fullName evidence="6">TetR/AcrR family transcriptional regulator</fullName>
    </submittedName>
</protein>
<dbReference type="Pfam" id="PF16925">
    <property type="entry name" value="TetR_C_13"/>
    <property type="match status" value="1"/>
</dbReference>
<dbReference type="RefSeq" id="WP_344337725.1">
    <property type="nucleotide sequence ID" value="NZ_BAAAPZ010000015.1"/>
</dbReference>
<evidence type="ECO:0000256" key="4">
    <source>
        <dbReference type="PROSITE-ProRule" id="PRU00335"/>
    </source>
</evidence>
<feature type="DNA-binding region" description="H-T-H motif" evidence="4">
    <location>
        <begin position="39"/>
        <end position="58"/>
    </location>
</feature>
<dbReference type="PRINTS" id="PR00455">
    <property type="entry name" value="HTHTETR"/>
</dbReference>
<keyword evidence="3" id="KW-0804">Transcription</keyword>
<evidence type="ECO:0000259" key="5">
    <source>
        <dbReference type="PROSITE" id="PS50977"/>
    </source>
</evidence>
<evidence type="ECO:0000313" key="7">
    <source>
        <dbReference type="Proteomes" id="UP001500984"/>
    </source>
</evidence>
<keyword evidence="2 4" id="KW-0238">DNA-binding</keyword>
<comment type="caution">
    <text evidence="6">The sequence shown here is derived from an EMBL/GenBank/DDBJ whole genome shotgun (WGS) entry which is preliminary data.</text>
</comment>
<dbReference type="EMBL" id="BAAAPZ010000015">
    <property type="protein sequence ID" value="GAA2102757.1"/>
    <property type="molecule type" value="Genomic_DNA"/>
</dbReference>
<dbReference type="InterPro" id="IPR050109">
    <property type="entry name" value="HTH-type_TetR-like_transc_reg"/>
</dbReference>
<evidence type="ECO:0000256" key="2">
    <source>
        <dbReference type="ARBA" id="ARBA00023125"/>
    </source>
</evidence>
<dbReference type="Proteomes" id="UP001500984">
    <property type="component" value="Unassembled WGS sequence"/>
</dbReference>
<evidence type="ECO:0000256" key="1">
    <source>
        <dbReference type="ARBA" id="ARBA00023015"/>
    </source>
</evidence>
<gene>
    <name evidence="6" type="ORF">GCM10009823_26330</name>
</gene>
<proteinExistence type="predicted"/>
<sequence length="192" mass="21177">MAGAQSDRELQVPELTAGAQRILDVASELFYRSGIHAVGVDTIARESGITKRTLYDRFGSKDRLVMVYLQARHQAWWQDLERRIAEASSPRVLAVFDAYADGASDRGCAFLNAAGELASDHPAYQVVRAHKQAVRSRLAELVRGDRPDIDDPEQLAEHLYLLLEGAIAHRGIDGDAVRLACVRQLAERLAAT</sequence>
<evidence type="ECO:0000313" key="6">
    <source>
        <dbReference type="EMBL" id="GAA2102757.1"/>
    </source>
</evidence>
<dbReference type="Gene3D" id="1.10.357.10">
    <property type="entry name" value="Tetracycline Repressor, domain 2"/>
    <property type="match status" value="1"/>
</dbReference>
<dbReference type="SUPFAM" id="SSF48498">
    <property type="entry name" value="Tetracyclin repressor-like, C-terminal domain"/>
    <property type="match status" value="1"/>
</dbReference>
<feature type="domain" description="HTH tetR-type" evidence="5">
    <location>
        <begin position="16"/>
        <end position="76"/>
    </location>
</feature>
<dbReference type="PANTHER" id="PTHR30055:SF200">
    <property type="entry name" value="HTH-TYPE TRANSCRIPTIONAL REPRESSOR BDCR"/>
    <property type="match status" value="1"/>
</dbReference>